<accession>A0A147BEQ2</accession>
<feature type="chain" id="PRO_5007542098" description="Secreted protein" evidence="1">
    <location>
        <begin position="22"/>
        <end position="186"/>
    </location>
</feature>
<sequence length="186" mass="21053">MHCRIFSHVFLSFRLMSSLLCHAPAVLLHVKGRIVASRSFRGAKKKVCQALSFCLRIDARVVSGAWPRLGLVLQNLVCEFARHAFARIKSATLSFSAFYFFLLGNTRLTPPDSIILWAFLASGNACQTVCMYVRSSGCAKLRFRDTNARKVKNSSRESCKEVRLIQRCDLYTNFSTKTAQYTDVRL</sequence>
<evidence type="ECO:0000313" key="2">
    <source>
        <dbReference type="EMBL" id="JAR88795.1"/>
    </source>
</evidence>
<protein>
    <recommendedName>
        <fullName evidence="3">Secreted protein</fullName>
    </recommendedName>
</protein>
<proteinExistence type="predicted"/>
<feature type="non-terminal residue" evidence="2">
    <location>
        <position position="186"/>
    </location>
</feature>
<reference evidence="2" key="1">
    <citation type="journal article" date="2018" name="PLoS Negl. Trop. Dis.">
        <title>Sialome diversity of ticks revealed by RNAseq of single tick salivary glands.</title>
        <authorList>
            <person name="Perner J."/>
            <person name="Kropackova S."/>
            <person name="Kopacek P."/>
            <person name="Ribeiro J.M."/>
        </authorList>
    </citation>
    <scope>NUCLEOTIDE SEQUENCE</scope>
    <source>
        <strain evidence="2">Siblings of single egg batch collected in Ceske Budejovice</strain>
        <tissue evidence="2">Salivary glands</tissue>
    </source>
</reference>
<feature type="signal peptide" evidence="1">
    <location>
        <begin position="1"/>
        <end position="21"/>
    </location>
</feature>
<evidence type="ECO:0008006" key="3">
    <source>
        <dbReference type="Google" id="ProtNLM"/>
    </source>
</evidence>
<evidence type="ECO:0000256" key="1">
    <source>
        <dbReference type="SAM" id="SignalP"/>
    </source>
</evidence>
<dbReference type="EMBL" id="GEGO01006609">
    <property type="protein sequence ID" value="JAR88795.1"/>
    <property type="molecule type" value="Transcribed_RNA"/>
</dbReference>
<name>A0A147BEQ2_IXORI</name>
<organism evidence="2">
    <name type="scientific">Ixodes ricinus</name>
    <name type="common">Common tick</name>
    <name type="synonym">Acarus ricinus</name>
    <dbReference type="NCBI Taxonomy" id="34613"/>
    <lineage>
        <taxon>Eukaryota</taxon>
        <taxon>Metazoa</taxon>
        <taxon>Ecdysozoa</taxon>
        <taxon>Arthropoda</taxon>
        <taxon>Chelicerata</taxon>
        <taxon>Arachnida</taxon>
        <taxon>Acari</taxon>
        <taxon>Parasitiformes</taxon>
        <taxon>Ixodida</taxon>
        <taxon>Ixodoidea</taxon>
        <taxon>Ixodidae</taxon>
        <taxon>Ixodinae</taxon>
        <taxon>Ixodes</taxon>
    </lineage>
</organism>
<dbReference type="AlphaFoldDB" id="A0A147BEQ2"/>
<keyword evidence="1" id="KW-0732">Signal</keyword>